<dbReference type="Proteomes" id="UP000694546">
    <property type="component" value="Chromosome 19"/>
</dbReference>
<evidence type="ECO:0000256" key="4">
    <source>
        <dbReference type="ARBA" id="ARBA00023043"/>
    </source>
</evidence>
<dbReference type="GeneTree" id="ENSGT00940000160326"/>
<feature type="repeat" description="ANK" evidence="5">
    <location>
        <begin position="87"/>
        <end position="119"/>
    </location>
</feature>
<accession>A0A8C5BHB4</accession>
<evidence type="ECO:0000256" key="3">
    <source>
        <dbReference type="ARBA" id="ARBA00022737"/>
    </source>
</evidence>
<dbReference type="InterPro" id="IPR002110">
    <property type="entry name" value="Ankyrin_rpt"/>
</dbReference>
<dbReference type="InterPro" id="IPR036036">
    <property type="entry name" value="SOCS_box-like_dom_sf"/>
</dbReference>
<dbReference type="Pfam" id="PF00023">
    <property type="entry name" value="Ank"/>
    <property type="match status" value="1"/>
</dbReference>
<evidence type="ECO:0000259" key="6">
    <source>
        <dbReference type="PROSITE" id="PS50225"/>
    </source>
</evidence>
<dbReference type="Ensembl" id="ENSGMOT00000052347.1">
    <property type="protein sequence ID" value="ENSGMOP00000044208.1"/>
    <property type="gene ID" value="ENSGMOG00000002512.2"/>
</dbReference>
<gene>
    <name evidence="7" type="primary">ASB13</name>
    <name evidence="7" type="synonym">LOC115532052</name>
</gene>
<dbReference type="InterPro" id="IPR051573">
    <property type="entry name" value="Ankyrin-SOCS_box_domain"/>
</dbReference>
<dbReference type="FunFam" id="1.25.40.20:FF:000016">
    <property type="entry name" value="Ankyrin repeat and SOCS box containing 5"/>
    <property type="match status" value="1"/>
</dbReference>
<dbReference type="UniPathway" id="UPA00143"/>
<dbReference type="Gene3D" id="1.25.40.20">
    <property type="entry name" value="Ankyrin repeat-containing domain"/>
    <property type="match status" value="1"/>
</dbReference>
<evidence type="ECO:0000313" key="7">
    <source>
        <dbReference type="Ensembl" id="ENSGMOP00000044208.1"/>
    </source>
</evidence>
<dbReference type="PANTHER" id="PTHR24136:SF53">
    <property type="entry name" value="ANKYRIN REPEAT AND SOCS BOX CONTAINING 13"/>
    <property type="match status" value="1"/>
</dbReference>
<feature type="domain" description="SOCS box" evidence="6">
    <location>
        <begin position="239"/>
        <end position="283"/>
    </location>
</feature>
<name>A0A8C5BHB4_GADMO</name>
<dbReference type="PROSITE" id="PS50297">
    <property type="entry name" value="ANK_REP_REGION"/>
    <property type="match status" value="5"/>
</dbReference>
<evidence type="ECO:0000256" key="5">
    <source>
        <dbReference type="PROSITE-ProRule" id="PRU00023"/>
    </source>
</evidence>
<dbReference type="AlphaFoldDB" id="A0A8C5BHB4"/>
<evidence type="ECO:0000256" key="2">
    <source>
        <dbReference type="ARBA" id="ARBA00005949"/>
    </source>
</evidence>
<feature type="repeat" description="ANK" evidence="5">
    <location>
        <begin position="21"/>
        <end position="53"/>
    </location>
</feature>
<dbReference type="PROSITE" id="PS50088">
    <property type="entry name" value="ANK_REPEAT"/>
    <property type="match status" value="6"/>
</dbReference>
<sequence>MFVGRGCFDRGLLRYCPGSWADRTALHEAASQGRALQLKQLIESGASVNMVTVDNITALHEACIQAHPNCVRMLLEAGAQVDVRTIQGSTPLCHACAAGSLACVKLLLKRGAKVNPRPPASPLHESCTRGNVEIVRLLITKGAELEACDTDHTPPLHTACAKGHVDCALELLNAGADVNSSKAEETALHHAACGQTADLIDLLVEFGGNTQARDRHGCKPMDYTKPSTPAGTCLKAYGSTPLSLQQLCRIRMRTTVGRRGLEVIGQLDISYIIRGYLQYTSYQTSPAAEL</sequence>
<comment type="pathway">
    <text evidence="1">Protein modification; protein ubiquitination.</text>
</comment>
<dbReference type="InterPro" id="IPR001496">
    <property type="entry name" value="SOCS_box"/>
</dbReference>
<feature type="repeat" description="ANK" evidence="5">
    <location>
        <begin position="118"/>
        <end position="150"/>
    </location>
</feature>
<dbReference type="InterPro" id="IPR036770">
    <property type="entry name" value="Ankyrin_rpt-contain_sf"/>
</dbReference>
<feature type="repeat" description="ANK" evidence="5">
    <location>
        <begin position="183"/>
        <end position="215"/>
    </location>
</feature>
<dbReference type="GO" id="GO:0045732">
    <property type="term" value="P:positive regulation of protein catabolic process"/>
    <property type="evidence" value="ECO:0007669"/>
    <property type="project" value="TreeGrafter"/>
</dbReference>
<keyword evidence="3" id="KW-0677">Repeat</keyword>
<dbReference type="PROSITE" id="PS50225">
    <property type="entry name" value="SOCS"/>
    <property type="match status" value="1"/>
</dbReference>
<comment type="similarity">
    <text evidence="2">Belongs to the ankyrin SOCS box (ASB) family.</text>
</comment>
<organism evidence="7 8">
    <name type="scientific">Gadus morhua</name>
    <name type="common">Atlantic cod</name>
    <dbReference type="NCBI Taxonomy" id="8049"/>
    <lineage>
        <taxon>Eukaryota</taxon>
        <taxon>Metazoa</taxon>
        <taxon>Chordata</taxon>
        <taxon>Craniata</taxon>
        <taxon>Vertebrata</taxon>
        <taxon>Euteleostomi</taxon>
        <taxon>Actinopterygii</taxon>
        <taxon>Neopterygii</taxon>
        <taxon>Teleostei</taxon>
        <taxon>Neoteleostei</taxon>
        <taxon>Acanthomorphata</taxon>
        <taxon>Zeiogadaria</taxon>
        <taxon>Gadariae</taxon>
        <taxon>Gadiformes</taxon>
        <taxon>Gadoidei</taxon>
        <taxon>Gadidae</taxon>
        <taxon>Gadus</taxon>
    </lineage>
</organism>
<keyword evidence="4 5" id="KW-0040">ANK repeat</keyword>
<dbReference type="SMART" id="SM00248">
    <property type="entry name" value="ANK"/>
    <property type="match status" value="6"/>
</dbReference>
<dbReference type="SUPFAM" id="SSF158235">
    <property type="entry name" value="SOCS box-like"/>
    <property type="match status" value="1"/>
</dbReference>
<dbReference type="PANTHER" id="PTHR24136">
    <property type="entry name" value="SOWAH (DROSOPHILA) HOMOLOG"/>
    <property type="match status" value="1"/>
</dbReference>
<dbReference type="Gene3D" id="1.10.750.20">
    <property type="entry name" value="SOCS box"/>
    <property type="match status" value="1"/>
</dbReference>
<dbReference type="Pfam" id="PF12796">
    <property type="entry name" value="Ank_2"/>
    <property type="match status" value="2"/>
</dbReference>
<evidence type="ECO:0000256" key="1">
    <source>
        <dbReference type="ARBA" id="ARBA00004906"/>
    </source>
</evidence>
<reference evidence="7" key="1">
    <citation type="submission" date="2025-08" db="UniProtKB">
        <authorList>
            <consortium name="Ensembl"/>
        </authorList>
    </citation>
    <scope>IDENTIFICATION</scope>
</reference>
<feature type="repeat" description="ANK" evidence="5">
    <location>
        <begin position="54"/>
        <end position="86"/>
    </location>
</feature>
<dbReference type="SUPFAM" id="SSF48403">
    <property type="entry name" value="Ankyrin repeat"/>
    <property type="match status" value="1"/>
</dbReference>
<dbReference type="GO" id="GO:0016567">
    <property type="term" value="P:protein ubiquitination"/>
    <property type="evidence" value="ECO:0007669"/>
    <property type="project" value="UniProtKB-UniPathway"/>
</dbReference>
<reference evidence="7" key="2">
    <citation type="submission" date="2025-09" db="UniProtKB">
        <authorList>
            <consortium name="Ensembl"/>
        </authorList>
    </citation>
    <scope>IDENTIFICATION</scope>
</reference>
<dbReference type="GO" id="GO:0035556">
    <property type="term" value="P:intracellular signal transduction"/>
    <property type="evidence" value="ECO:0007669"/>
    <property type="project" value="InterPro"/>
</dbReference>
<feature type="repeat" description="ANK" evidence="5">
    <location>
        <begin position="151"/>
        <end position="183"/>
    </location>
</feature>
<keyword evidence="8" id="KW-1185">Reference proteome</keyword>
<dbReference type="SMART" id="SM00969">
    <property type="entry name" value="SOCS_box"/>
    <property type="match status" value="1"/>
</dbReference>
<evidence type="ECO:0000313" key="8">
    <source>
        <dbReference type="Proteomes" id="UP000694546"/>
    </source>
</evidence>
<protein>
    <submittedName>
        <fullName evidence="7">Ankyrin repeat and SOCS box containing 13a, tandem duplicate 1</fullName>
    </submittedName>
</protein>
<proteinExistence type="inferred from homology"/>
<dbReference type="OMA" id="MMLGTRA"/>
<dbReference type="Pfam" id="PF07525">
    <property type="entry name" value="SOCS_box"/>
    <property type="match status" value="1"/>
</dbReference>